<reference evidence="1" key="1">
    <citation type="submission" date="2020-05" db="EMBL/GenBank/DDBJ databases">
        <authorList>
            <person name="Chiriac C."/>
            <person name="Salcher M."/>
            <person name="Ghai R."/>
            <person name="Kavagutti S V."/>
        </authorList>
    </citation>
    <scope>NUCLEOTIDE SEQUENCE</scope>
</reference>
<proteinExistence type="predicted"/>
<sequence>MDPTTGLISREWYRFLLNLYTITGAGTGVTPVINGGTGVATIPANGELLIGNGSGYTVHTLNNGQNITVTNGVGTIEIALSGIVPIANGGTATSDVPGVGELLIGDGTSYQVQNLTSGQNILITNGAGSITIALTGIVPIANGGTNSSATPIAGAVPYGTGTAYGFTAAGTSGQVLTSAGSGTPTWTTPTTGTVTSVNVSGGTTGLTTSGGPITSSGTITLAGTLIAANGGTGYSTYTIGDILYASSTTALSKLADVATGNSLISGGVGAVPAWGKIGLTTHVSGTLPIANGGTNGTATPTAGTVPYGTGTAYGFTAAGTSGQVLTSAGSGTPTWTTPTTGTVTSVGQTFTGGLISVTGSPVTGSGTLALTVAGTSGGVPYFSSASTWASSAALAANALVIGGGAGVAPATTTTGANVVTALGVDVGTAGAFVVNGGVLGTPSSGTVTNLTGTASININGTVGATTPTTGVFTTVVANTSAGVGAIAPTATNFYNAKNITGAVTANANITVATVQSDVTTQARGYATSIGTVASAFTLSNLRHFYANQATIGASSTVTSQIGFYSENNLVGATLNYGFAAGDTAAVTAGKTTYGFYSLVNTASGGGTAWGFYAAGTANNYFGGNVGISRTPTTNLDVNGSIAFRAPSLTNAAAYTVATTDVSLRFTTTACTVTLPAAASFTGRVLYLNNVTAIAVTSASSNVIPLGSNTAGTAILAATAGKFAMIQSDGTNWITMMAN</sequence>
<dbReference type="EMBL" id="LR798214">
    <property type="protein sequence ID" value="CAB5194623.1"/>
    <property type="molecule type" value="Genomic_DNA"/>
</dbReference>
<protein>
    <submittedName>
        <fullName evidence="1">Uncharacterized protein</fullName>
    </submittedName>
</protein>
<accession>A0A6J7WEF2</accession>
<name>A0A6J7WEF2_9CAUD</name>
<evidence type="ECO:0000313" key="1">
    <source>
        <dbReference type="EMBL" id="CAB5194623.1"/>
    </source>
</evidence>
<gene>
    <name evidence="1" type="ORF">UFOVP171_15</name>
</gene>
<organism evidence="1">
    <name type="scientific">uncultured Caudovirales phage</name>
    <dbReference type="NCBI Taxonomy" id="2100421"/>
    <lineage>
        <taxon>Viruses</taxon>
        <taxon>Duplodnaviria</taxon>
        <taxon>Heunggongvirae</taxon>
        <taxon>Uroviricota</taxon>
        <taxon>Caudoviricetes</taxon>
        <taxon>Peduoviridae</taxon>
        <taxon>Maltschvirus</taxon>
        <taxon>Maltschvirus maltsch</taxon>
    </lineage>
</organism>